<organism evidence="2 3">
    <name type="scientific">Owenia fusiformis</name>
    <name type="common">Polychaete worm</name>
    <dbReference type="NCBI Taxonomy" id="6347"/>
    <lineage>
        <taxon>Eukaryota</taxon>
        <taxon>Metazoa</taxon>
        <taxon>Spiralia</taxon>
        <taxon>Lophotrochozoa</taxon>
        <taxon>Annelida</taxon>
        <taxon>Polychaeta</taxon>
        <taxon>Sedentaria</taxon>
        <taxon>Canalipalpata</taxon>
        <taxon>Sabellida</taxon>
        <taxon>Oweniida</taxon>
        <taxon>Oweniidae</taxon>
        <taxon>Owenia</taxon>
    </lineage>
</organism>
<evidence type="ECO:0000313" key="3">
    <source>
        <dbReference type="Proteomes" id="UP000749559"/>
    </source>
</evidence>
<protein>
    <submittedName>
        <fullName evidence="2">Uncharacterized protein</fullName>
    </submittedName>
</protein>
<proteinExistence type="predicted"/>
<feature type="compositionally biased region" description="Basic and acidic residues" evidence="1">
    <location>
        <begin position="79"/>
        <end position="89"/>
    </location>
</feature>
<evidence type="ECO:0000256" key="1">
    <source>
        <dbReference type="SAM" id="MobiDB-lite"/>
    </source>
</evidence>
<gene>
    <name evidence="2" type="ORF">OFUS_LOCUS4869</name>
</gene>
<dbReference type="Proteomes" id="UP000749559">
    <property type="component" value="Unassembled WGS sequence"/>
</dbReference>
<evidence type="ECO:0000313" key="2">
    <source>
        <dbReference type="EMBL" id="CAH1777877.1"/>
    </source>
</evidence>
<reference evidence="2" key="1">
    <citation type="submission" date="2022-03" db="EMBL/GenBank/DDBJ databases">
        <authorList>
            <person name="Martin C."/>
        </authorList>
    </citation>
    <scope>NUCLEOTIDE SEQUENCE</scope>
</reference>
<name>A0A8J1XMB2_OWEFU</name>
<dbReference type="AlphaFoldDB" id="A0A8J1XMB2"/>
<comment type="caution">
    <text evidence="2">The sequence shown here is derived from an EMBL/GenBank/DDBJ whole genome shotgun (WGS) entry which is preliminary data.</text>
</comment>
<feature type="region of interest" description="Disordered" evidence="1">
    <location>
        <begin position="79"/>
        <end position="109"/>
    </location>
</feature>
<accession>A0A8J1XMB2</accession>
<dbReference type="EMBL" id="CAIIXF020000002">
    <property type="protein sequence ID" value="CAH1777877.1"/>
    <property type="molecule type" value="Genomic_DNA"/>
</dbReference>
<sequence>MMGDCIRCTGGSLGLCLGTCVNETDAAVLPEIRCIQEQKTYSHIVKEMNAKTGATEPNLLNSLRNPSMSHVPEIRCIREQKSHSHREPLKQITCEKSNNRNDTSEDAEPDLLNYVRDPSLWRNVTKEENEFVMGIINDYYSKNKDSVAENGSNQNNDITEKENNVVDQYGRIKIKKFYKSHSKKLFRHRGMQKQ</sequence>
<keyword evidence="3" id="KW-1185">Reference proteome</keyword>